<sequence length="354" mass="40892">MEDFGRIMKFTDPLPHEAEIIKNYEYLEKYLPKLLGERVRIDERALGNYAFSLGLRKKVVEHWTIPGMYPLDDMAFARFIFWTGLVNFAYWLDGNPEGRKKFEFENPNGKPFSGAFALDKCFYRAFGERAITSDMIEPHFESMEKARIFFKGLCDIPFLEWRYWNMREALDVLKKHFNKDPINIYEEARWDVKKLVALLVLRFPLAFGGDVTTLNLYNTSPKASGHKILSFPFYKLAKLLPVLYQGRALRPGSSLSKLVNTETIVAICDYEVPKALRHAGVLVYGEELAQKVDTEKVIHRHSLDELAIRAANTVANYEILKRLENWDIVALDFAQWSSGKASAKPHHRTPTPAY</sequence>
<proteinExistence type="inferred from homology"/>
<evidence type="ECO:0000256" key="3">
    <source>
        <dbReference type="ARBA" id="ARBA00035306"/>
    </source>
</evidence>
<dbReference type="GO" id="GO:0006400">
    <property type="term" value="P:tRNA modification"/>
    <property type="evidence" value="ECO:0007669"/>
    <property type="project" value="TreeGrafter"/>
</dbReference>
<accession>A0A1F5W742</accession>
<dbReference type="PANTHER" id="PTHR21314:SF0">
    <property type="entry name" value="QUEUOSINE 5'-PHOSPHATE N-GLYCOSYLASE_HYDROLASE"/>
    <property type="match status" value="1"/>
</dbReference>
<dbReference type="AlphaFoldDB" id="A0A1F5W742"/>
<dbReference type="PANTHER" id="PTHR21314">
    <property type="entry name" value="QUEUOSINE 5'-PHOSPHATE N-GLYCOSYLASE_HYDROLASE-RELATED"/>
    <property type="match status" value="1"/>
</dbReference>
<dbReference type="Pfam" id="PF10343">
    <property type="entry name" value="Q_salvage"/>
    <property type="match status" value="1"/>
</dbReference>
<comment type="catalytic activity">
    <reaction evidence="5">
        <text>queuosine 5'-phosphate + H2O = queuine + D-ribose 5-phosphate</text>
        <dbReference type="Rhea" id="RHEA:75387"/>
        <dbReference type="ChEBI" id="CHEBI:15377"/>
        <dbReference type="ChEBI" id="CHEBI:17433"/>
        <dbReference type="ChEBI" id="CHEBI:78346"/>
        <dbReference type="ChEBI" id="CHEBI:194371"/>
    </reaction>
    <physiologicalReaction direction="left-to-right" evidence="5">
        <dbReference type="Rhea" id="RHEA:75388"/>
    </physiologicalReaction>
</comment>
<dbReference type="InterPro" id="IPR019438">
    <property type="entry name" value="Q_salvage"/>
</dbReference>
<dbReference type="EMBL" id="MFHP01000032">
    <property type="protein sequence ID" value="OGF71475.1"/>
    <property type="molecule type" value="Genomic_DNA"/>
</dbReference>
<dbReference type="Proteomes" id="UP000178743">
    <property type="component" value="Unassembled WGS sequence"/>
</dbReference>
<keyword evidence="1" id="KW-0378">Hydrolase</keyword>
<protein>
    <recommendedName>
        <fullName evidence="3">Queuosine 5'-phosphate N-glycosylase/hydrolase</fullName>
    </recommendedName>
    <alternativeName>
        <fullName evidence="4">Queuosine-nucleotide N-glycosylase/hydrolase</fullName>
    </alternativeName>
</protein>
<reference evidence="6 7" key="1">
    <citation type="journal article" date="2016" name="Nat. Commun.">
        <title>Thousands of microbial genomes shed light on interconnected biogeochemical processes in an aquifer system.</title>
        <authorList>
            <person name="Anantharaman K."/>
            <person name="Brown C.T."/>
            <person name="Hug L.A."/>
            <person name="Sharon I."/>
            <person name="Castelle C.J."/>
            <person name="Probst A.J."/>
            <person name="Thomas B.C."/>
            <person name="Singh A."/>
            <person name="Wilkins M.J."/>
            <person name="Karaoz U."/>
            <person name="Brodie E.L."/>
            <person name="Williams K.H."/>
            <person name="Hubbard S.S."/>
            <person name="Banfield J.F."/>
        </authorList>
    </citation>
    <scope>NUCLEOTIDE SEQUENCE [LARGE SCALE GENOMIC DNA]</scope>
</reference>
<gene>
    <name evidence="6" type="ORF">A3C05_01780</name>
</gene>
<organism evidence="6 7">
    <name type="scientific">Candidatus Giovannonibacteria bacterium RIFCSPHIGHO2_02_FULL_45_40</name>
    <dbReference type="NCBI Taxonomy" id="1798337"/>
    <lineage>
        <taxon>Bacteria</taxon>
        <taxon>Candidatus Giovannoniibacteriota</taxon>
    </lineage>
</organism>
<evidence type="ECO:0000256" key="1">
    <source>
        <dbReference type="ARBA" id="ARBA00022801"/>
    </source>
</evidence>
<comment type="similarity">
    <text evidence="2">Belongs to the QNG1 protein family.</text>
</comment>
<evidence type="ECO:0000313" key="6">
    <source>
        <dbReference type="EMBL" id="OGF71475.1"/>
    </source>
</evidence>
<evidence type="ECO:0000256" key="2">
    <source>
        <dbReference type="ARBA" id="ARBA00035119"/>
    </source>
</evidence>
<evidence type="ECO:0000256" key="5">
    <source>
        <dbReference type="ARBA" id="ARBA00048204"/>
    </source>
</evidence>
<comment type="caution">
    <text evidence="6">The sequence shown here is derived from an EMBL/GenBank/DDBJ whole genome shotgun (WGS) entry which is preliminary data.</text>
</comment>
<name>A0A1F5W742_9BACT</name>
<evidence type="ECO:0000313" key="7">
    <source>
        <dbReference type="Proteomes" id="UP000178743"/>
    </source>
</evidence>
<dbReference type="GO" id="GO:0016787">
    <property type="term" value="F:hydrolase activity"/>
    <property type="evidence" value="ECO:0007669"/>
    <property type="project" value="UniProtKB-KW"/>
</dbReference>
<evidence type="ECO:0000256" key="4">
    <source>
        <dbReference type="ARBA" id="ARBA00035393"/>
    </source>
</evidence>